<gene>
    <name evidence="2" type="ORF">PLOB_00031499</name>
</gene>
<keyword evidence="1" id="KW-1133">Transmembrane helix</keyword>
<dbReference type="SUPFAM" id="SSF52777">
    <property type="entry name" value="CoA-dependent acyltransferases"/>
    <property type="match status" value="2"/>
</dbReference>
<dbReference type="PANTHER" id="PTHR28037:SF1">
    <property type="entry name" value="ALCOHOL O-ACETYLTRANSFERASE 1-RELATED"/>
    <property type="match status" value="1"/>
</dbReference>
<protein>
    <recommendedName>
        <fullName evidence="4">Acyltransferase</fullName>
    </recommendedName>
</protein>
<keyword evidence="3" id="KW-1185">Reference proteome</keyword>
<dbReference type="InterPro" id="IPR052058">
    <property type="entry name" value="Alcohol_O-acetyltransferase"/>
</dbReference>
<feature type="transmembrane region" description="Helical" evidence="1">
    <location>
        <begin position="14"/>
        <end position="35"/>
    </location>
</feature>
<proteinExistence type="predicted"/>
<dbReference type="Pfam" id="PF07247">
    <property type="entry name" value="AATase"/>
    <property type="match status" value="1"/>
</dbReference>
<dbReference type="EMBL" id="CALNXK010000040">
    <property type="protein sequence ID" value="CAH3124944.1"/>
    <property type="molecule type" value="Genomic_DNA"/>
</dbReference>
<dbReference type="Gene3D" id="3.30.559.30">
    <property type="entry name" value="Nonribosomal peptide synthetase, condensation domain"/>
    <property type="match status" value="1"/>
</dbReference>
<dbReference type="InterPro" id="IPR010828">
    <property type="entry name" value="Atf2/Sli1-like"/>
</dbReference>
<evidence type="ECO:0008006" key="4">
    <source>
        <dbReference type="Google" id="ProtNLM"/>
    </source>
</evidence>
<dbReference type="PANTHER" id="PTHR28037">
    <property type="entry name" value="ALCOHOL O-ACETYLTRANSFERASE 1-RELATED"/>
    <property type="match status" value="1"/>
</dbReference>
<dbReference type="Gene3D" id="3.30.559.10">
    <property type="entry name" value="Chloramphenicol acetyltransferase-like domain"/>
    <property type="match status" value="1"/>
</dbReference>
<comment type="caution">
    <text evidence="2">The sequence shown here is derived from an EMBL/GenBank/DDBJ whole genome shotgun (WGS) entry which is preliminary data.</text>
</comment>
<keyword evidence="1" id="KW-0472">Membrane</keyword>
<dbReference type="Proteomes" id="UP001159405">
    <property type="component" value="Unassembled WGS sequence"/>
</dbReference>
<organism evidence="2 3">
    <name type="scientific">Porites lobata</name>
    <dbReference type="NCBI Taxonomy" id="104759"/>
    <lineage>
        <taxon>Eukaryota</taxon>
        <taxon>Metazoa</taxon>
        <taxon>Cnidaria</taxon>
        <taxon>Anthozoa</taxon>
        <taxon>Hexacorallia</taxon>
        <taxon>Scleractinia</taxon>
        <taxon>Fungiina</taxon>
        <taxon>Poritidae</taxon>
        <taxon>Porites</taxon>
    </lineage>
</organism>
<evidence type="ECO:0000256" key="1">
    <source>
        <dbReference type="SAM" id="Phobius"/>
    </source>
</evidence>
<keyword evidence="1" id="KW-0812">Transmembrane</keyword>
<feature type="non-terminal residue" evidence="2">
    <location>
        <position position="1"/>
    </location>
</feature>
<sequence length="519" mass="59089">LKRFTTSDLFDRSLASIAVPSLCVLVIALLLVVALKVFPKKVREKDDLIIHQSDGEEKTSRRLGMLEQVFLEREKINNWGTVSSVLLLESTQELRQDELRKALVLLAKRYPLLRMSIQETTDGVHFEEMENPTTIDFELLNHVTADDWVQGFEAELNGYQFNITRGPLWRARLLKETFSEGKFTNAVVFTFQHVICDALSIFEFQKTLLEFLASLHGGVEFKVESLPLKPPLESLMPKLVQPSIAERALLSSFFSLQRAKAFFVKPKNLFLSVYPPVSNADPIVTKKTCLLARSLSEEETKLLKKSCKENKCTVHGAITASTYLATARILHREKHDLKFPLALESSYSASVRNHCEPKLSRDDFGAYVSASSLKLPVPLVQPYDKQGFWEFARACTREVHAQIDSKKYLNLLKFYHCIDIPKYCAMSNYEHNQGRRSHIFNINNYGAQQTNQSDAGPFKFAGLFFGVQGANTGPTFGNNIITVDGRLYWTVEYFPHVTSKTQTEDFFELSLQTLRQVYT</sequence>
<dbReference type="InterPro" id="IPR023213">
    <property type="entry name" value="CAT-like_dom_sf"/>
</dbReference>
<evidence type="ECO:0000313" key="2">
    <source>
        <dbReference type="EMBL" id="CAH3124944.1"/>
    </source>
</evidence>
<name>A0ABN8NWI7_9CNID</name>
<evidence type="ECO:0000313" key="3">
    <source>
        <dbReference type="Proteomes" id="UP001159405"/>
    </source>
</evidence>
<reference evidence="2 3" key="1">
    <citation type="submission" date="2022-05" db="EMBL/GenBank/DDBJ databases">
        <authorList>
            <consortium name="Genoscope - CEA"/>
            <person name="William W."/>
        </authorList>
    </citation>
    <scope>NUCLEOTIDE SEQUENCE [LARGE SCALE GENOMIC DNA]</scope>
</reference>
<accession>A0ABN8NWI7</accession>